<gene>
    <name evidence="1" type="ORF">GCM10009831_19510</name>
</gene>
<dbReference type="Gene3D" id="3.40.50.1820">
    <property type="entry name" value="alpha/beta hydrolase"/>
    <property type="match status" value="1"/>
</dbReference>
<comment type="caution">
    <text evidence="1">The sequence shown here is derived from an EMBL/GenBank/DDBJ whole genome shotgun (WGS) entry which is preliminary data.</text>
</comment>
<dbReference type="SUPFAM" id="SSF53474">
    <property type="entry name" value="alpha/beta-Hydrolases"/>
    <property type="match status" value="1"/>
</dbReference>
<dbReference type="PANTHER" id="PTHR37574">
    <property type="entry name" value="LIPASE B"/>
    <property type="match status" value="1"/>
</dbReference>
<accession>A0ABN2IR61</accession>
<reference evidence="1 2" key="1">
    <citation type="journal article" date="2019" name="Int. J. Syst. Evol. Microbiol.">
        <title>The Global Catalogue of Microorganisms (GCM) 10K type strain sequencing project: providing services to taxonomists for standard genome sequencing and annotation.</title>
        <authorList>
            <consortium name="The Broad Institute Genomics Platform"/>
            <consortium name="The Broad Institute Genome Sequencing Center for Infectious Disease"/>
            <person name="Wu L."/>
            <person name="Ma J."/>
        </authorList>
    </citation>
    <scope>NUCLEOTIDE SEQUENCE [LARGE SCALE GENOMIC DNA]</scope>
    <source>
        <strain evidence="1 2">JCM 16002</strain>
    </source>
</reference>
<dbReference type="Proteomes" id="UP001500383">
    <property type="component" value="Unassembled WGS sequence"/>
</dbReference>
<evidence type="ECO:0008006" key="3">
    <source>
        <dbReference type="Google" id="ProtNLM"/>
    </source>
</evidence>
<evidence type="ECO:0000313" key="2">
    <source>
        <dbReference type="Proteomes" id="UP001500383"/>
    </source>
</evidence>
<keyword evidence="2" id="KW-1185">Reference proteome</keyword>
<name>A0ABN2IR61_9ACTN</name>
<proteinExistence type="predicted"/>
<dbReference type="EMBL" id="BAAAQG010000008">
    <property type="protein sequence ID" value="GAA1709978.1"/>
    <property type="molecule type" value="Genomic_DNA"/>
</dbReference>
<dbReference type="RefSeq" id="WP_182658957.1">
    <property type="nucleotide sequence ID" value="NZ_BAAAQG010000008.1"/>
</dbReference>
<protein>
    <recommendedName>
        <fullName evidence="3">Lipase</fullName>
    </recommendedName>
</protein>
<evidence type="ECO:0000313" key="1">
    <source>
        <dbReference type="EMBL" id="GAA1709978.1"/>
    </source>
</evidence>
<dbReference type="PANTHER" id="PTHR37574:SF1">
    <property type="entry name" value="LIPASE B"/>
    <property type="match status" value="1"/>
</dbReference>
<dbReference type="InterPro" id="IPR029058">
    <property type="entry name" value="AB_hydrolase_fold"/>
</dbReference>
<dbReference type="InterPro" id="IPR053228">
    <property type="entry name" value="Stereospecific_Lipase"/>
</dbReference>
<sequence>MTSLPIPLRTAGAAVAAVLLAGLLAIVPGAQGRASASAGPTGPPLSVPQQTLDDAVRCTPDVHPGSGKKVVVLVGGVGFDPADAWGWGYSRALVRDGYGVCEVTVLDHGRGDATIGAEYVVNAVRYAQARSGQKVNIVAHSAGPALSLWALRFWPDVAASVDDMISLAGPIHGAHPVNLICSVGFCPVLAHQLSMGSRFTAALNREPISPSVSVTSIFTLFDEGIQPAREVSSYPGAANIALQDHCPGRLVEHVGLMYDAATYRLALDALSHPGPAVPARTPNLCEGITLPGFDIATFVPSFTQGAIKYLGILGQPSLPAEPALPRYAEQG</sequence>
<organism evidence="1 2">
    <name type="scientific">Dietzia cercidiphylli</name>
    <dbReference type="NCBI Taxonomy" id="498199"/>
    <lineage>
        <taxon>Bacteria</taxon>
        <taxon>Bacillati</taxon>
        <taxon>Actinomycetota</taxon>
        <taxon>Actinomycetes</taxon>
        <taxon>Mycobacteriales</taxon>
        <taxon>Dietziaceae</taxon>
        <taxon>Dietzia</taxon>
    </lineage>
</organism>